<dbReference type="InterPro" id="IPR000305">
    <property type="entry name" value="GIY-YIG_endonuc"/>
</dbReference>
<evidence type="ECO:0000313" key="4">
    <source>
        <dbReference type="Proteomes" id="UP000034849"/>
    </source>
</evidence>
<organism evidence="3 4">
    <name type="scientific">Candidatus Magasanikbacteria bacterium GW2011_GWC2_37_14</name>
    <dbReference type="NCBI Taxonomy" id="1619046"/>
    <lineage>
        <taxon>Bacteria</taxon>
        <taxon>Candidatus Magasanikiibacteriota</taxon>
    </lineage>
</organism>
<dbReference type="Gene3D" id="3.40.1440.10">
    <property type="entry name" value="GIY-YIG endonuclease"/>
    <property type="match status" value="1"/>
</dbReference>
<gene>
    <name evidence="3" type="ORF">US42_C0009G0022</name>
</gene>
<comment type="similarity">
    <text evidence="1">Belongs to the UPF0213 family.</text>
</comment>
<sequence>MLFNEHYIYIMASKSGTLYVGSTSNIISRVYEHKQKLVEGFTKKYGCVRLLYYEILKTKQESLIRELQIKKYNRKKKEELINKLNPKWEDLAWDWYIDLLVTQPLIHRKGIPRRSSSGL</sequence>
<evidence type="ECO:0000313" key="3">
    <source>
        <dbReference type="EMBL" id="KKQ27432.1"/>
    </source>
</evidence>
<dbReference type="SUPFAM" id="SSF82771">
    <property type="entry name" value="GIY-YIG endonuclease"/>
    <property type="match status" value="1"/>
</dbReference>
<dbReference type="EMBL" id="LBSX01000009">
    <property type="protein sequence ID" value="KKQ27432.1"/>
    <property type="molecule type" value="Genomic_DNA"/>
</dbReference>
<dbReference type="STRING" id="1619046.US42_C0009G0022"/>
<dbReference type="AlphaFoldDB" id="A0A0G0GBT7"/>
<dbReference type="InterPro" id="IPR035901">
    <property type="entry name" value="GIY-YIG_endonuc_sf"/>
</dbReference>
<protein>
    <submittedName>
        <fullName evidence="3">GIY-YIG catalytic domain protein</fullName>
    </submittedName>
</protein>
<dbReference type="InterPro" id="IPR050190">
    <property type="entry name" value="UPF0213_domain"/>
</dbReference>
<dbReference type="PROSITE" id="PS50164">
    <property type="entry name" value="GIY_YIG"/>
    <property type="match status" value="1"/>
</dbReference>
<reference evidence="3 4" key="1">
    <citation type="journal article" date="2015" name="Nature">
        <title>rRNA introns, odd ribosomes, and small enigmatic genomes across a large radiation of phyla.</title>
        <authorList>
            <person name="Brown C.T."/>
            <person name="Hug L.A."/>
            <person name="Thomas B.C."/>
            <person name="Sharon I."/>
            <person name="Castelle C.J."/>
            <person name="Singh A."/>
            <person name="Wilkins M.J."/>
            <person name="Williams K.H."/>
            <person name="Banfield J.F."/>
        </authorList>
    </citation>
    <scope>NUCLEOTIDE SEQUENCE [LARGE SCALE GENOMIC DNA]</scope>
</reference>
<dbReference type="PANTHER" id="PTHR34477:SF5">
    <property type="entry name" value="BSL5627 PROTEIN"/>
    <property type="match status" value="1"/>
</dbReference>
<name>A0A0G0GBT7_9BACT</name>
<dbReference type="SMART" id="SM00465">
    <property type="entry name" value="GIYc"/>
    <property type="match status" value="1"/>
</dbReference>
<dbReference type="Proteomes" id="UP000034849">
    <property type="component" value="Unassembled WGS sequence"/>
</dbReference>
<dbReference type="PATRIC" id="fig|1619046.3.peg.651"/>
<dbReference type="Pfam" id="PF01541">
    <property type="entry name" value="GIY-YIG"/>
    <property type="match status" value="1"/>
</dbReference>
<comment type="caution">
    <text evidence="3">The sequence shown here is derived from an EMBL/GenBank/DDBJ whole genome shotgun (WGS) entry which is preliminary data.</text>
</comment>
<dbReference type="CDD" id="cd10448">
    <property type="entry name" value="GIY-YIG_unchar_3"/>
    <property type="match status" value="1"/>
</dbReference>
<proteinExistence type="inferred from homology"/>
<evidence type="ECO:0000259" key="2">
    <source>
        <dbReference type="PROSITE" id="PS50164"/>
    </source>
</evidence>
<dbReference type="PANTHER" id="PTHR34477">
    <property type="entry name" value="UPF0213 PROTEIN YHBQ"/>
    <property type="match status" value="1"/>
</dbReference>
<evidence type="ECO:0000256" key="1">
    <source>
        <dbReference type="ARBA" id="ARBA00007435"/>
    </source>
</evidence>
<accession>A0A0G0GBT7</accession>
<feature type="domain" description="GIY-YIG" evidence="2">
    <location>
        <begin position="4"/>
        <end position="79"/>
    </location>
</feature>